<dbReference type="PATRIC" id="fig|1110509.7.peg.1309"/>
<evidence type="ECO:0000256" key="1">
    <source>
        <dbReference type="SAM" id="Phobius"/>
    </source>
</evidence>
<gene>
    <name evidence="3" type="ordered locus">Mhar_1179</name>
</gene>
<keyword evidence="1" id="KW-0472">Membrane</keyword>
<dbReference type="KEGG" id="mhi:Mhar_1179"/>
<dbReference type="InterPro" id="IPR001434">
    <property type="entry name" value="OmcB-like_DUF11"/>
</dbReference>
<dbReference type="AlphaFoldDB" id="G7WMY2"/>
<accession>G7WMY2</accession>
<sequence>MVSWWWSGSEGRTEGSYPVLLGNKGGDHPRSPRRSGLWLPGRIPARASRQASIIFLGLIVLVSAVGIVPGGALAALDLSVTSSAKGEAVVAGESFSYTFEVRNSGPAASVIITTNLSIPEGVTLESFTVSRGEYDRRGGVWTVGDLSAGGVERLTVDLVVAPSVPPGTVISAAARVTEDRADPRPEEIEASTQTTVMAEAEVRVVVTCPSPEEGGEDMPLYVVNVANHGPSYARNVWFMDLIPVVMWLNGARYRNEATGDEGDWIGFLDLGDLAPGETKRVRVYGDLSPTTARSNPGVTITVRWMDSVDPACNSEVSSCRVDRIG</sequence>
<keyword evidence="4" id="KW-1185">Reference proteome</keyword>
<dbReference type="Pfam" id="PF01345">
    <property type="entry name" value="DUF11"/>
    <property type="match status" value="1"/>
</dbReference>
<dbReference type="PANTHER" id="PTHR34819:SF5">
    <property type="entry name" value="CONSERVED REPEAT DOMAIN PROTEIN"/>
    <property type="match status" value="1"/>
</dbReference>
<feature type="domain" description="DUF11" evidence="2">
    <location>
        <begin position="77"/>
        <end position="189"/>
    </location>
</feature>
<keyword evidence="1" id="KW-0812">Transmembrane</keyword>
<keyword evidence="1" id="KW-1133">Transmembrane helix</keyword>
<reference evidence="3 4" key="1">
    <citation type="journal article" date="2012" name="PLoS ONE">
        <title>The genome characteristics and predicted function of methyl-group oxidation pathway in the obligate aceticlastic methanogens, Methanosaeta spp.</title>
        <authorList>
            <person name="Zhu J."/>
            <person name="Zheng H."/>
            <person name="Ai G."/>
            <person name="Zhang G."/>
            <person name="Liu D."/>
            <person name="Liu X."/>
            <person name="Dong X."/>
        </authorList>
    </citation>
    <scope>NUCLEOTIDE SEQUENCE [LARGE SCALE GENOMIC DNA]</scope>
    <source>
        <strain evidence="3 4">6Ac</strain>
    </source>
</reference>
<feature type="transmembrane region" description="Helical" evidence="1">
    <location>
        <begin position="53"/>
        <end position="76"/>
    </location>
</feature>
<dbReference type="InterPro" id="IPR013783">
    <property type="entry name" value="Ig-like_fold"/>
</dbReference>
<organism evidence="3 4">
    <name type="scientific">Methanothrix harundinacea (strain 6Ac)</name>
    <name type="common">Methanosaeta harundinacea</name>
    <dbReference type="NCBI Taxonomy" id="1110509"/>
    <lineage>
        <taxon>Archaea</taxon>
        <taxon>Methanobacteriati</taxon>
        <taxon>Methanobacteriota</taxon>
        <taxon>Stenosarchaea group</taxon>
        <taxon>Methanomicrobia</taxon>
        <taxon>Methanotrichales</taxon>
        <taxon>Methanotrichaceae</taxon>
        <taxon>Methanothrix</taxon>
    </lineage>
</organism>
<dbReference type="InterPro" id="IPR051172">
    <property type="entry name" value="Chlamydia_OmcB"/>
</dbReference>
<name>G7WMY2_METH6</name>
<evidence type="ECO:0000259" key="2">
    <source>
        <dbReference type="Pfam" id="PF01345"/>
    </source>
</evidence>
<dbReference type="EMBL" id="CP003117">
    <property type="protein sequence ID" value="AET64547.1"/>
    <property type="molecule type" value="Genomic_DNA"/>
</dbReference>
<evidence type="ECO:0000313" key="4">
    <source>
        <dbReference type="Proteomes" id="UP000005877"/>
    </source>
</evidence>
<evidence type="ECO:0000313" key="3">
    <source>
        <dbReference type="EMBL" id="AET64547.1"/>
    </source>
</evidence>
<protein>
    <submittedName>
        <fullName evidence="3">Conserved repeat domain protein</fullName>
    </submittedName>
</protein>
<dbReference type="STRING" id="1110509.Mhar_1179"/>
<dbReference type="HOGENOM" id="CLU_854212_0_0_2"/>
<dbReference type="PANTHER" id="PTHR34819">
    <property type="entry name" value="LARGE CYSTEINE-RICH PERIPLASMIC PROTEIN OMCB"/>
    <property type="match status" value="1"/>
</dbReference>
<dbReference type="Proteomes" id="UP000005877">
    <property type="component" value="Chromosome"/>
</dbReference>
<proteinExistence type="predicted"/>
<dbReference type="Gene3D" id="2.60.40.10">
    <property type="entry name" value="Immunoglobulins"/>
    <property type="match status" value="1"/>
</dbReference>